<keyword evidence="3" id="KW-1185">Reference proteome</keyword>
<evidence type="ECO:0000313" key="3">
    <source>
        <dbReference type="Proteomes" id="UP000803884"/>
    </source>
</evidence>
<organism evidence="2 3">
    <name type="scientific">Cladosporium halotolerans</name>
    <dbReference type="NCBI Taxonomy" id="1052096"/>
    <lineage>
        <taxon>Eukaryota</taxon>
        <taxon>Fungi</taxon>
        <taxon>Dikarya</taxon>
        <taxon>Ascomycota</taxon>
        <taxon>Pezizomycotina</taxon>
        <taxon>Dothideomycetes</taxon>
        <taxon>Dothideomycetidae</taxon>
        <taxon>Cladosporiales</taxon>
        <taxon>Cladosporiaceae</taxon>
        <taxon>Cladosporium</taxon>
    </lineage>
</organism>
<protein>
    <submittedName>
        <fullName evidence="2">Uncharacterized protein</fullName>
    </submittedName>
</protein>
<dbReference type="EMBL" id="JAAQHG020000006">
    <property type="protein sequence ID" value="KAL1588750.1"/>
    <property type="molecule type" value="Genomic_DNA"/>
</dbReference>
<evidence type="ECO:0000256" key="1">
    <source>
        <dbReference type="SAM" id="SignalP"/>
    </source>
</evidence>
<evidence type="ECO:0000313" key="2">
    <source>
        <dbReference type="EMBL" id="KAL1588750.1"/>
    </source>
</evidence>
<name>A0AB34KVA6_9PEZI</name>
<dbReference type="RefSeq" id="XP_069231855.1">
    <property type="nucleotide sequence ID" value="XM_069370985.1"/>
</dbReference>
<dbReference type="GeneID" id="96003823"/>
<feature type="signal peptide" evidence="1">
    <location>
        <begin position="1"/>
        <end position="19"/>
    </location>
</feature>
<keyword evidence="1" id="KW-0732">Signal</keyword>
<sequence>MSALARPTTILAGLAVAGAATTFTARNKATDFAPASMASAEIDAAGKPVVPKAKLPSEFFHFTTKSGIDFRN</sequence>
<dbReference type="AlphaFoldDB" id="A0AB34KVA6"/>
<proteinExistence type="predicted"/>
<dbReference type="Proteomes" id="UP000803884">
    <property type="component" value="Unassembled WGS sequence"/>
</dbReference>
<feature type="chain" id="PRO_5044313860" evidence="1">
    <location>
        <begin position="20"/>
        <end position="72"/>
    </location>
</feature>
<comment type="caution">
    <text evidence="2">The sequence shown here is derived from an EMBL/GenBank/DDBJ whole genome shotgun (WGS) entry which is preliminary data.</text>
</comment>
<accession>A0AB34KVA6</accession>
<reference evidence="2 3" key="1">
    <citation type="journal article" date="2020" name="Microbiol. Resour. Announc.">
        <title>Draft Genome Sequence of a Cladosporium Species Isolated from the Mesophotic Ascidian Didemnum maculosum.</title>
        <authorList>
            <person name="Gioti A."/>
            <person name="Siaperas R."/>
            <person name="Nikolaivits E."/>
            <person name="Le Goff G."/>
            <person name="Ouazzani J."/>
            <person name="Kotoulas G."/>
            <person name="Topakas E."/>
        </authorList>
    </citation>
    <scope>NUCLEOTIDE SEQUENCE [LARGE SCALE GENOMIC DNA]</scope>
    <source>
        <strain evidence="2 3">TM138-S3</strain>
    </source>
</reference>
<gene>
    <name evidence="2" type="ORF">WHR41_02379</name>
</gene>